<dbReference type="RefSeq" id="WP_056943048.1">
    <property type="nucleotide sequence ID" value="NZ_AZCX01000011.1"/>
</dbReference>
<dbReference type="OrthoDB" id="9813051at2"/>
<comment type="caution">
    <text evidence="2">The sequence shown here is derived from an EMBL/GenBank/DDBJ whole genome shotgun (WGS) entry which is preliminary data.</text>
</comment>
<dbReference type="NCBIfam" id="TIGR01906">
    <property type="entry name" value="integ_TIGR01906"/>
    <property type="match status" value="1"/>
</dbReference>
<keyword evidence="1" id="KW-1133">Transmembrane helix</keyword>
<feature type="transmembrane region" description="Helical" evidence="1">
    <location>
        <begin position="123"/>
        <end position="143"/>
    </location>
</feature>
<evidence type="ECO:0000313" key="2">
    <source>
        <dbReference type="EMBL" id="KRK47212.1"/>
    </source>
</evidence>
<reference evidence="2 3" key="1">
    <citation type="journal article" date="2015" name="Genome Announc.">
        <title>Expanding the biotechnology potential of lactobacilli through comparative genomics of 213 strains and associated genera.</title>
        <authorList>
            <person name="Sun Z."/>
            <person name="Harris H.M."/>
            <person name="McCann A."/>
            <person name="Guo C."/>
            <person name="Argimon S."/>
            <person name="Zhang W."/>
            <person name="Yang X."/>
            <person name="Jeffery I.B."/>
            <person name="Cooney J.C."/>
            <person name="Kagawa T.F."/>
            <person name="Liu W."/>
            <person name="Song Y."/>
            <person name="Salvetti E."/>
            <person name="Wrobel A."/>
            <person name="Rasinkangas P."/>
            <person name="Parkhill J."/>
            <person name="Rea M.C."/>
            <person name="O'Sullivan O."/>
            <person name="Ritari J."/>
            <person name="Douillard F.P."/>
            <person name="Paul Ross R."/>
            <person name="Yang R."/>
            <person name="Briner A.E."/>
            <person name="Felis G.E."/>
            <person name="de Vos W.M."/>
            <person name="Barrangou R."/>
            <person name="Klaenhammer T.R."/>
            <person name="Caufield P.W."/>
            <person name="Cui Y."/>
            <person name="Zhang H."/>
            <person name="O'Toole P.W."/>
        </authorList>
    </citation>
    <scope>NUCLEOTIDE SEQUENCE [LARGE SCALE GENOMIC DNA]</scope>
    <source>
        <strain evidence="2 3">JCM 15530</strain>
    </source>
</reference>
<dbReference type="InterPro" id="IPR010178">
    <property type="entry name" value="Lit"/>
</dbReference>
<feature type="transmembrane region" description="Helical" evidence="1">
    <location>
        <begin position="91"/>
        <end position="111"/>
    </location>
</feature>
<feature type="transmembrane region" description="Helical" evidence="1">
    <location>
        <begin position="179"/>
        <end position="200"/>
    </location>
</feature>
<dbReference type="Proteomes" id="UP000050911">
    <property type="component" value="Unassembled WGS sequence"/>
</dbReference>
<dbReference type="EMBL" id="AZCX01000011">
    <property type="protein sequence ID" value="KRK47212.1"/>
    <property type="molecule type" value="Genomic_DNA"/>
</dbReference>
<feature type="transmembrane region" description="Helical" evidence="1">
    <location>
        <begin position="12"/>
        <end position="33"/>
    </location>
</feature>
<keyword evidence="1" id="KW-0812">Transmembrane</keyword>
<evidence type="ECO:0000313" key="3">
    <source>
        <dbReference type="Proteomes" id="UP000050911"/>
    </source>
</evidence>
<dbReference type="Pfam" id="PF07314">
    <property type="entry name" value="Lit"/>
    <property type="match status" value="1"/>
</dbReference>
<dbReference type="AlphaFoldDB" id="A0A0R1HL35"/>
<dbReference type="STRING" id="1302272.FC96_GL000672"/>
<evidence type="ECO:0000256" key="1">
    <source>
        <dbReference type="SAM" id="Phobius"/>
    </source>
</evidence>
<dbReference type="PATRIC" id="fig|1302272.5.peg.671"/>
<proteinExistence type="predicted"/>
<gene>
    <name evidence="2" type="ORF">FC96_GL000672</name>
</gene>
<protein>
    <submittedName>
        <fullName evidence="2">Integral membrane protein</fullName>
    </submittedName>
</protein>
<name>A0A0R1HL35_9LACO</name>
<sequence>MEKFKTMGAWLVLFLAIISGTIFLTINSIWLYWLNLKTTTVLTDVGLSLSQMMGNYGHLLAYLELPWVRQLLLPDFTDSVNGLEHFREVKALFLVNNFVFLVTIGPAIAFLRRLVQRGQQWRLIQPFSIGALVPVVLGVIMAIDFNRFFVIFHTLLFRNSDWLFDPQLDPIILALPEPFFAQCFCLAFGIFELVMLVGIWRGRVAVKKL</sequence>
<organism evidence="2 3">
    <name type="scientific">Secundilactobacillus kimchicus JCM 15530</name>
    <dbReference type="NCBI Taxonomy" id="1302272"/>
    <lineage>
        <taxon>Bacteria</taxon>
        <taxon>Bacillati</taxon>
        <taxon>Bacillota</taxon>
        <taxon>Bacilli</taxon>
        <taxon>Lactobacillales</taxon>
        <taxon>Lactobacillaceae</taxon>
        <taxon>Secundilactobacillus</taxon>
    </lineage>
</organism>
<accession>A0A0R1HL35</accession>
<keyword evidence="1" id="KW-0472">Membrane</keyword>
<keyword evidence="3" id="KW-1185">Reference proteome</keyword>